<feature type="compositionally biased region" description="Low complexity" evidence="1">
    <location>
        <begin position="313"/>
        <end position="322"/>
    </location>
</feature>
<feature type="compositionally biased region" description="Low complexity" evidence="1">
    <location>
        <begin position="842"/>
        <end position="853"/>
    </location>
</feature>
<feature type="region of interest" description="Disordered" evidence="1">
    <location>
        <begin position="802"/>
        <end position="1110"/>
    </location>
</feature>
<dbReference type="InterPro" id="IPR029058">
    <property type="entry name" value="AB_hydrolase_fold"/>
</dbReference>
<dbReference type="InterPro" id="IPR013963">
    <property type="entry name" value="DASH_Dad2"/>
</dbReference>
<feature type="compositionally biased region" description="Polar residues" evidence="1">
    <location>
        <begin position="1"/>
        <end position="10"/>
    </location>
</feature>
<dbReference type="InterPro" id="IPR050309">
    <property type="entry name" value="Type-B_Carboxylest/Lipase"/>
</dbReference>
<dbReference type="EMBL" id="JAWRVI010000032">
    <property type="protein sequence ID" value="KAK4087406.1"/>
    <property type="molecule type" value="Genomic_DNA"/>
</dbReference>
<gene>
    <name evidence="3" type="ORF">Purlil1_8254</name>
</gene>
<protein>
    <recommendedName>
        <fullName evidence="2">Carboxylesterase type B domain-containing protein</fullName>
    </recommendedName>
</protein>
<feature type="region of interest" description="Disordered" evidence="1">
    <location>
        <begin position="744"/>
        <end position="787"/>
    </location>
</feature>
<dbReference type="InterPro" id="IPR002018">
    <property type="entry name" value="CarbesteraseB"/>
</dbReference>
<evidence type="ECO:0000259" key="2">
    <source>
        <dbReference type="Pfam" id="PF00135"/>
    </source>
</evidence>
<feature type="compositionally biased region" description="Polar residues" evidence="1">
    <location>
        <begin position="266"/>
        <end position="275"/>
    </location>
</feature>
<sequence length="1425" mass="152445">MSYPTRSLSTHMRGPSVSASTASQSPALVARIEEKRAELEHLKELRDLSAAVATQMEALEQKISTLSDGTEAIATVMGNWHNVLRAINMASSKLAKPANDAEGEPTDQLPQTLVRIPTEHAPTLQAQAEAAEAAAAEDERAENSRLSPVSIYTLAVAPTQRSRFIGGSAGGCLANAAQDTRAHVASQAAQDGIGIEGTKYWAAAQLALRATAPYVRIAPRAVISAPSLFRMNAEAQPLAVAAAPVSKQEERQARLAAAAPAAETVGQSHEVQFTRTGKKKLSSSMPFRPLHSNSLGRVPIVIIVNTANKTNTQYNTTQQSCRRSPHPSRPPSRYRYSLSRALCVAAVLVLLPNRLAGFDAIQTPDRQITFKGSPPSGTAPHRTALDCVGMGHIAPVAGVVVGVGVGVAQTAPLAGTFDILEDEALVSLGSPSPPPPQQEQSLTARHVLEELSVKHRLNKLSALTAIHTSKPTNALASEATTHSPEVKPQSKPAWRVASRNRRPQIESETFEPLDAVIEEPSSLQEIEAPETPPSEHAQELSHEPIVKADIPPQKVHPLEALDSDPDIREQVEKHLAGQFECLVTYPYPAAEGLAENRGPTHDSAVVRVPSGSTVYGCTFLRRIFHPCSDEHATSGHGFTDGYRLLATPLKADAYFVLGEMDGSEQGVMVSVTEPPPYPGGPLKVPEVVTTVKQALSPSPSIISDQSGSIGDRSSRAGSFSLPRIEDSLEELDKLEEELEAVNEAALSRPVPVPQDVSEPAKASPKTPSTRGTPTAQERPKVPAQSATVRVKRTVNARPSLRRVASLTLREKKPDGPDPAAEQKAAGPLTTRVKPGITRPGAPTVKTPVKSTKPPTVPKFELPGEAVARRLKEQRDAREAKQAEAQKAPPAAPTRTRINRPLAKPTFELPGEAISRRKREEREAKLKAEAEEERKKREFKARPVRHSIGPATLPRATLASLARQNKTSQDDAEEKRAEAGKLKRMSMGMVRPGTATSTSSQSPQPRGRNSTAAMPENSSRTTSASTGRSKRSTLSAEELEQQRLRGKEILERDSILAKDKERDRREREVKAKTAREEAAERSRIASREWAEKKRRREAATKAKEATSTASARAATAEHCLVVSTEITTEKRTMATAATADAHSVAVAVNGGTVLGRRQPASEDYPRALDIFYGVPYAAAERFRRAVAVPPVRRGETLDARDEGRGEGTPCPGGEGRVEESPLRLNIFRPAAFDGASGSSVAAGAAAGAAGVGVERDGGGDGAAEDETKKKNKPRRRLLPVLVYIHGGGFNFGSPLERDLGAMVAWAPRGVLVVSVSYRLGALGFLGGGGDGGGGDGDAAVELNLGLRDQRLAVRWVADWIGAFGGQGREGVTLMGVSAGAHSVSLSLESWDDVFTMVGICRNLPPFLTRGTMTMLMERGRRDAMLE</sequence>
<evidence type="ECO:0000256" key="1">
    <source>
        <dbReference type="SAM" id="MobiDB-lite"/>
    </source>
</evidence>
<feature type="region of interest" description="Disordered" evidence="1">
    <location>
        <begin position="1"/>
        <end position="25"/>
    </location>
</feature>
<feature type="region of interest" description="Disordered" evidence="1">
    <location>
        <begin position="1195"/>
        <end position="1217"/>
    </location>
</feature>
<feature type="compositionally biased region" description="Polar residues" evidence="1">
    <location>
        <begin position="473"/>
        <end position="483"/>
    </location>
</feature>
<organism evidence="3 4">
    <name type="scientific">Purpureocillium lilacinum</name>
    <name type="common">Paecilomyces lilacinus</name>
    <dbReference type="NCBI Taxonomy" id="33203"/>
    <lineage>
        <taxon>Eukaryota</taxon>
        <taxon>Fungi</taxon>
        <taxon>Dikarya</taxon>
        <taxon>Ascomycota</taxon>
        <taxon>Pezizomycotina</taxon>
        <taxon>Sordariomycetes</taxon>
        <taxon>Hypocreomycetidae</taxon>
        <taxon>Hypocreales</taxon>
        <taxon>Ophiocordycipitaceae</taxon>
        <taxon>Purpureocillium</taxon>
    </lineage>
</organism>
<feature type="compositionally biased region" description="Low complexity" evidence="1">
    <location>
        <begin position="698"/>
        <end position="711"/>
    </location>
</feature>
<comment type="caution">
    <text evidence="3">The sequence shown here is derived from an EMBL/GenBank/DDBJ whole genome shotgun (WGS) entry which is preliminary data.</text>
</comment>
<dbReference type="Proteomes" id="UP001287286">
    <property type="component" value="Unassembled WGS sequence"/>
</dbReference>
<feature type="region of interest" description="Disordered" evidence="1">
    <location>
        <begin position="698"/>
        <end position="721"/>
    </location>
</feature>
<dbReference type="Gene3D" id="3.40.50.1820">
    <property type="entry name" value="alpha/beta hydrolase"/>
    <property type="match status" value="1"/>
</dbReference>
<feature type="compositionally biased region" description="Basic and acidic residues" evidence="1">
    <location>
        <begin position="1195"/>
        <end position="1204"/>
    </location>
</feature>
<feature type="compositionally biased region" description="Basic and acidic residues" evidence="1">
    <location>
        <begin position="866"/>
        <end position="883"/>
    </location>
</feature>
<reference evidence="3 4" key="1">
    <citation type="journal article" date="2024" name="Microbiol. Resour. Announc.">
        <title>Genome annotations for the ascomycete fungi Trichoderma harzianum, Trichoderma aggressivum, and Purpureocillium lilacinum.</title>
        <authorList>
            <person name="Beijen E.P.W."/>
            <person name="Ohm R.A."/>
        </authorList>
    </citation>
    <scope>NUCLEOTIDE SEQUENCE [LARGE SCALE GENOMIC DNA]</scope>
    <source>
        <strain evidence="3 4">CBS 150709</strain>
    </source>
</reference>
<dbReference type="Pfam" id="PF08654">
    <property type="entry name" value="DASH_Dad2"/>
    <property type="match status" value="1"/>
</dbReference>
<feature type="domain" description="Carboxylesterase type B" evidence="2">
    <location>
        <begin position="1144"/>
        <end position="1386"/>
    </location>
</feature>
<name>A0ABR0BU86_PURLI</name>
<feature type="region of interest" description="Disordered" evidence="1">
    <location>
        <begin position="266"/>
        <end position="288"/>
    </location>
</feature>
<feature type="region of interest" description="Disordered" evidence="1">
    <location>
        <begin position="473"/>
        <end position="540"/>
    </location>
</feature>
<feature type="compositionally biased region" description="Basic and acidic residues" evidence="1">
    <location>
        <begin position="913"/>
        <end position="935"/>
    </location>
</feature>
<dbReference type="Pfam" id="PF00135">
    <property type="entry name" value="COesterase"/>
    <property type="match status" value="1"/>
</dbReference>
<evidence type="ECO:0000313" key="4">
    <source>
        <dbReference type="Proteomes" id="UP001287286"/>
    </source>
</evidence>
<evidence type="ECO:0000313" key="3">
    <source>
        <dbReference type="EMBL" id="KAK4087406.1"/>
    </source>
</evidence>
<feature type="region of interest" description="Disordered" evidence="1">
    <location>
        <begin position="313"/>
        <end position="333"/>
    </location>
</feature>
<feature type="compositionally biased region" description="Low complexity" evidence="1">
    <location>
        <begin position="1017"/>
        <end position="1026"/>
    </location>
</feature>
<keyword evidence="4" id="KW-1185">Reference proteome</keyword>
<accession>A0ABR0BU86</accession>
<feature type="compositionally biased region" description="Basic and acidic residues" evidence="1">
    <location>
        <begin position="1039"/>
        <end position="1103"/>
    </location>
</feature>
<dbReference type="PANTHER" id="PTHR11559">
    <property type="entry name" value="CARBOXYLESTERASE"/>
    <property type="match status" value="1"/>
</dbReference>
<feature type="compositionally biased region" description="Low complexity" evidence="1">
    <location>
        <begin position="995"/>
        <end position="1004"/>
    </location>
</feature>
<dbReference type="SUPFAM" id="SSF53474">
    <property type="entry name" value="alpha/beta-Hydrolases"/>
    <property type="match status" value="1"/>
</dbReference>
<proteinExistence type="predicted"/>
<feature type="compositionally biased region" description="Polar residues" evidence="1">
    <location>
        <begin position="765"/>
        <end position="775"/>
    </location>
</feature>